<protein>
    <submittedName>
        <fullName evidence="1">Uncharacterized protein</fullName>
    </submittedName>
</protein>
<comment type="caution">
    <text evidence="1">The sequence shown here is derived from an EMBL/GenBank/DDBJ whole genome shotgun (WGS) entry which is preliminary data.</text>
</comment>
<sequence length="138" mass="15530">MPASFNSEQYQYSDVSVQIGDRVLVGLRGVKYMSEQEKEPVYGKGNQPLAIQRGNKKYEGEIKILQGELELLIDKAPNKDIIDYRNLTITVAYSNGAGLTTDNLVGVEFKQSPKEMNQNDKFMEVTLPILFLKLKQGV</sequence>
<proteinExistence type="predicted"/>
<reference evidence="1 2" key="1">
    <citation type="submission" date="2018-08" db="EMBL/GenBank/DDBJ databases">
        <title>Fibrisoma montanum sp. nov., isolated from Danxia mountain soil.</title>
        <authorList>
            <person name="Huang Y."/>
        </authorList>
    </citation>
    <scope>NUCLEOTIDE SEQUENCE [LARGE SCALE GENOMIC DNA]</scope>
    <source>
        <strain evidence="1 2">HYT19</strain>
    </source>
</reference>
<dbReference type="Proteomes" id="UP000283523">
    <property type="component" value="Unassembled WGS sequence"/>
</dbReference>
<organism evidence="1 2">
    <name type="scientific">Fibrisoma montanum</name>
    <dbReference type="NCBI Taxonomy" id="2305895"/>
    <lineage>
        <taxon>Bacteria</taxon>
        <taxon>Pseudomonadati</taxon>
        <taxon>Bacteroidota</taxon>
        <taxon>Cytophagia</taxon>
        <taxon>Cytophagales</taxon>
        <taxon>Spirosomataceae</taxon>
        <taxon>Fibrisoma</taxon>
    </lineage>
</organism>
<gene>
    <name evidence="1" type="ORF">DYU11_18470</name>
</gene>
<evidence type="ECO:0000313" key="2">
    <source>
        <dbReference type="Proteomes" id="UP000283523"/>
    </source>
</evidence>
<dbReference type="EMBL" id="QXED01000005">
    <property type="protein sequence ID" value="RIV21391.1"/>
    <property type="molecule type" value="Genomic_DNA"/>
</dbReference>
<evidence type="ECO:0000313" key="1">
    <source>
        <dbReference type="EMBL" id="RIV21391.1"/>
    </source>
</evidence>
<dbReference type="OrthoDB" id="798290at2"/>
<dbReference type="AlphaFoldDB" id="A0A418M6D5"/>
<dbReference type="RefSeq" id="WP_119669185.1">
    <property type="nucleotide sequence ID" value="NZ_QXED01000005.1"/>
</dbReference>
<keyword evidence="2" id="KW-1185">Reference proteome</keyword>
<name>A0A418M6D5_9BACT</name>
<accession>A0A418M6D5</accession>